<keyword evidence="1" id="KW-0812">Transmembrane</keyword>
<dbReference type="EMBL" id="MN740852">
    <property type="protein sequence ID" value="QHU15196.1"/>
    <property type="molecule type" value="Genomic_DNA"/>
</dbReference>
<proteinExistence type="predicted"/>
<organism evidence="2">
    <name type="scientific">viral metagenome</name>
    <dbReference type="NCBI Taxonomy" id="1070528"/>
    <lineage>
        <taxon>unclassified sequences</taxon>
        <taxon>metagenomes</taxon>
        <taxon>organismal metagenomes</taxon>
    </lineage>
</organism>
<protein>
    <submittedName>
        <fullName evidence="2">Uncharacterized protein</fullName>
    </submittedName>
</protein>
<evidence type="ECO:0000256" key="1">
    <source>
        <dbReference type="SAM" id="Phobius"/>
    </source>
</evidence>
<sequence>MNLPSWAFIFLYVLIGIIGFCLILVGVLNIWLIFLNEMNPHERRVLPIERIRREQTIIEMIERVNKYKQDQVVEQIKNSVLLINPNETIQIGLPKKKP</sequence>
<accession>A0A6C0KDK2</accession>
<keyword evidence="1" id="KW-1133">Transmembrane helix</keyword>
<name>A0A6C0KDK2_9ZZZZ</name>
<evidence type="ECO:0000313" key="2">
    <source>
        <dbReference type="EMBL" id="QHU15196.1"/>
    </source>
</evidence>
<keyword evidence="1" id="KW-0472">Membrane</keyword>
<reference evidence="2" key="1">
    <citation type="journal article" date="2020" name="Nature">
        <title>Giant virus diversity and host interactions through global metagenomics.</title>
        <authorList>
            <person name="Schulz F."/>
            <person name="Roux S."/>
            <person name="Paez-Espino D."/>
            <person name="Jungbluth S."/>
            <person name="Walsh D.A."/>
            <person name="Denef V.J."/>
            <person name="McMahon K.D."/>
            <person name="Konstantinidis K.T."/>
            <person name="Eloe-Fadrosh E.A."/>
            <person name="Kyrpides N.C."/>
            <person name="Woyke T."/>
        </authorList>
    </citation>
    <scope>NUCLEOTIDE SEQUENCE</scope>
    <source>
        <strain evidence="2">GVMAG-S-1102244-55</strain>
    </source>
</reference>
<feature type="transmembrane region" description="Helical" evidence="1">
    <location>
        <begin position="6"/>
        <end position="34"/>
    </location>
</feature>
<dbReference type="AlphaFoldDB" id="A0A6C0KDK2"/>